<proteinExistence type="predicted"/>
<accession>E0VPG8</accession>
<sequence length="74" mass="8469">MFRLLQEFFNFSKNFFRSPLAKSSVALQTSPAIFPTASSPEVFKLSSEISLGILKTCSEVFRLFQEFSEFSQVF</sequence>
<dbReference type="EMBL" id="AAZO01004178">
    <property type="status" value="NOT_ANNOTATED_CDS"/>
    <property type="molecule type" value="Genomic_DNA"/>
</dbReference>
<dbReference type="RefSeq" id="XP_002428012.1">
    <property type="nucleotide sequence ID" value="XM_002427967.1"/>
</dbReference>
<dbReference type="AlphaFoldDB" id="E0VPG8"/>
<dbReference type="EMBL" id="DS235366">
    <property type="protein sequence ID" value="EEB15274.1"/>
    <property type="molecule type" value="Genomic_DNA"/>
</dbReference>
<dbReference type="KEGG" id="phu:Phum_PHUM359430"/>
<evidence type="ECO:0000313" key="3">
    <source>
        <dbReference type="Proteomes" id="UP000009046"/>
    </source>
</evidence>
<dbReference type="Proteomes" id="UP000009046">
    <property type="component" value="Unassembled WGS sequence"/>
</dbReference>
<dbReference type="EnsemblMetazoa" id="PHUM359430-RA">
    <property type="protein sequence ID" value="PHUM359430-PA"/>
    <property type="gene ID" value="PHUM359430"/>
</dbReference>
<dbReference type="GeneID" id="8232114"/>
<reference evidence="2" key="3">
    <citation type="submission" date="2020-05" db="UniProtKB">
        <authorList>
            <consortium name="EnsemblMetazoa"/>
        </authorList>
    </citation>
    <scope>IDENTIFICATION</scope>
    <source>
        <strain evidence="2">USDA</strain>
    </source>
</reference>
<reference evidence="1" key="1">
    <citation type="submission" date="2007-04" db="EMBL/GenBank/DDBJ databases">
        <title>Annotation of Pediculus humanus corporis strain USDA.</title>
        <authorList>
            <person name="Kirkness E."/>
            <person name="Hannick L."/>
            <person name="Hass B."/>
            <person name="Bruggner R."/>
            <person name="Lawson D."/>
            <person name="Bidwell S."/>
            <person name="Joardar V."/>
            <person name="Caler E."/>
            <person name="Walenz B."/>
            <person name="Inman J."/>
            <person name="Schobel S."/>
            <person name="Galinsky K."/>
            <person name="Amedeo P."/>
            <person name="Strausberg R."/>
        </authorList>
    </citation>
    <scope>NUCLEOTIDE SEQUENCE</scope>
    <source>
        <strain evidence="1">USDA</strain>
    </source>
</reference>
<dbReference type="CTD" id="8232114"/>
<reference evidence="1" key="2">
    <citation type="submission" date="2007-04" db="EMBL/GenBank/DDBJ databases">
        <title>The genome of the human body louse.</title>
        <authorList>
            <consortium name="The Human Body Louse Genome Consortium"/>
            <person name="Kirkness E."/>
            <person name="Walenz B."/>
            <person name="Hass B."/>
            <person name="Bruggner R."/>
            <person name="Strausberg R."/>
        </authorList>
    </citation>
    <scope>NUCLEOTIDE SEQUENCE</scope>
    <source>
        <strain evidence="1">USDA</strain>
    </source>
</reference>
<protein>
    <submittedName>
        <fullName evidence="1 2">Uncharacterized protein</fullName>
    </submittedName>
</protein>
<dbReference type="VEuPathDB" id="VectorBase:PHUM359430"/>
<dbReference type="InParanoid" id="E0VPG8"/>
<evidence type="ECO:0000313" key="1">
    <source>
        <dbReference type="EMBL" id="EEB15274.1"/>
    </source>
</evidence>
<gene>
    <name evidence="2" type="primary">8232114</name>
    <name evidence="1" type="ORF">Phum_PHUM359430</name>
</gene>
<organism>
    <name type="scientific">Pediculus humanus subsp. corporis</name>
    <name type="common">Body louse</name>
    <dbReference type="NCBI Taxonomy" id="121224"/>
    <lineage>
        <taxon>Eukaryota</taxon>
        <taxon>Metazoa</taxon>
        <taxon>Ecdysozoa</taxon>
        <taxon>Arthropoda</taxon>
        <taxon>Hexapoda</taxon>
        <taxon>Insecta</taxon>
        <taxon>Pterygota</taxon>
        <taxon>Neoptera</taxon>
        <taxon>Paraneoptera</taxon>
        <taxon>Psocodea</taxon>
        <taxon>Troctomorpha</taxon>
        <taxon>Phthiraptera</taxon>
        <taxon>Anoplura</taxon>
        <taxon>Pediculidae</taxon>
        <taxon>Pediculus</taxon>
    </lineage>
</organism>
<keyword evidence="3" id="KW-1185">Reference proteome</keyword>
<dbReference type="HOGENOM" id="CLU_2690786_0_0_1"/>
<name>E0VPG8_PEDHC</name>
<evidence type="ECO:0000313" key="2">
    <source>
        <dbReference type="EnsemblMetazoa" id="PHUM359430-PA"/>
    </source>
</evidence>